<sequence length="234" mass="26069">MTLAVLAIGELTVGGEPEIHAPFVAAATAWLSTEPGLKVTHLQSPDPLTDRLLADYDLILQLNYTPFRWNATARAAFEKYLETGRGGWVGLHHAGLYGPVVTPESEPPWTWFHDFLGRINYRDYIASCASATVHVEDGSHPLFEGVPAAFRVETDEWYVWDSSPRPHVHVLATVDEHSYDPASAIRMGDHPVIWTNPNHPGRNAYIFMGHHPDLFQNPAYVTLLRNAIRWAGAA</sequence>
<dbReference type="InterPro" id="IPR029062">
    <property type="entry name" value="Class_I_gatase-like"/>
</dbReference>
<evidence type="ECO:0000259" key="1">
    <source>
        <dbReference type="Pfam" id="PF06283"/>
    </source>
</evidence>
<name>A0A841C607_9ACTN</name>
<dbReference type="SUPFAM" id="SSF52317">
    <property type="entry name" value="Class I glutamine amidotransferase-like"/>
    <property type="match status" value="1"/>
</dbReference>
<protein>
    <submittedName>
        <fullName evidence="2">Type 1 glutamine amidotransferase</fullName>
    </submittedName>
</protein>
<evidence type="ECO:0000313" key="2">
    <source>
        <dbReference type="EMBL" id="MBB5874573.1"/>
    </source>
</evidence>
<proteinExistence type="predicted"/>
<comment type="caution">
    <text evidence="2">The sequence shown here is derived from an EMBL/GenBank/DDBJ whole genome shotgun (WGS) entry which is preliminary data.</text>
</comment>
<keyword evidence="2" id="KW-0808">Transferase</keyword>
<dbReference type="EMBL" id="JACHMN010000003">
    <property type="protein sequence ID" value="MBB5874573.1"/>
    <property type="molecule type" value="Genomic_DNA"/>
</dbReference>
<dbReference type="PANTHER" id="PTHR40469">
    <property type="entry name" value="SECRETED GLYCOSYL HYDROLASE"/>
    <property type="match status" value="1"/>
</dbReference>
<dbReference type="Proteomes" id="UP000587527">
    <property type="component" value="Unassembled WGS sequence"/>
</dbReference>
<dbReference type="InterPro" id="IPR029010">
    <property type="entry name" value="ThuA-like"/>
</dbReference>
<dbReference type="RefSeq" id="WP_184846801.1">
    <property type="nucleotide sequence ID" value="NZ_JACHMN010000003.1"/>
</dbReference>
<reference evidence="2 3" key="1">
    <citation type="submission" date="2020-08" db="EMBL/GenBank/DDBJ databases">
        <title>Sequencing the genomes of 1000 actinobacteria strains.</title>
        <authorList>
            <person name="Klenk H.-P."/>
        </authorList>
    </citation>
    <scope>NUCLEOTIDE SEQUENCE [LARGE SCALE GENOMIC DNA]</scope>
    <source>
        <strain evidence="2 3">DSM 45362</strain>
    </source>
</reference>
<dbReference type="Pfam" id="PF06283">
    <property type="entry name" value="ThuA"/>
    <property type="match status" value="1"/>
</dbReference>
<dbReference type="GO" id="GO:0016740">
    <property type="term" value="F:transferase activity"/>
    <property type="evidence" value="ECO:0007669"/>
    <property type="project" value="UniProtKB-KW"/>
</dbReference>
<dbReference type="PANTHER" id="PTHR40469:SF2">
    <property type="entry name" value="GALACTOSE-BINDING DOMAIN-LIKE SUPERFAMILY PROTEIN"/>
    <property type="match status" value="1"/>
</dbReference>
<organism evidence="2 3">
    <name type="scientific">Allocatelliglobosispora scoriae</name>
    <dbReference type="NCBI Taxonomy" id="643052"/>
    <lineage>
        <taxon>Bacteria</taxon>
        <taxon>Bacillati</taxon>
        <taxon>Actinomycetota</taxon>
        <taxon>Actinomycetes</taxon>
        <taxon>Micromonosporales</taxon>
        <taxon>Micromonosporaceae</taxon>
        <taxon>Allocatelliglobosispora</taxon>
    </lineage>
</organism>
<dbReference type="Gene3D" id="3.40.50.880">
    <property type="match status" value="1"/>
</dbReference>
<feature type="domain" description="ThuA-like" evidence="1">
    <location>
        <begin position="27"/>
        <end position="231"/>
    </location>
</feature>
<dbReference type="AlphaFoldDB" id="A0A841C607"/>
<keyword evidence="3" id="KW-1185">Reference proteome</keyword>
<gene>
    <name evidence="2" type="ORF">F4553_008007</name>
</gene>
<accession>A0A841C607</accession>
<evidence type="ECO:0000313" key="3">
    <source>
        <dbReference type="Proteomes" id="UP000587527"/>
    </source>
</evidence>
<keyword evidence="2" id="KW-0315">Glutamine amidotransferase</keyword>